<sequence>MSDGPKLDQIMSVLNLDVLCYLMRFLERQELIPLMTTCHALYSTGIPALLALHINIRGERTSSSFFKFIHRDLRGRAQCLKRITLSAVHYDDAQKRGCVIREPNLSAAVMKQFIEVLLHAHYLEELNITLSHHTLELYPELPSVLESLQSLRQLSISSSDNALDVTEIVSRLHTLEQLHLDIPDFTPEVAQLLQSQSRDFKKLTIHRRQITVPATTQFPGLRYLNIDHHPDMALLPRVFPHLTHPHVQDRIFFGRESPQDIRARNLQAQAGSRAWPDLKVYTAASCRSTWRASGAASHG</sequence>
<protein>
    <submittedName>
        <fullName evidence="1">Uncharacterized protein</fullName>
    </submittedName>
</protein>
<evidence type="ECO:0000313" key="1">
    <source>
        <dbReference type="EMBL" id="OCH87348.1"/>
    </source>
</evidence>
<proteinExistence type="predicted"/>
<dbReference type="EMBL" id="KV722488">
    <property type="protein sequence ID" value="OCH87348.1"/>
    <property type="molecule type" value="Genomic_DNA"/>
</dbReference>
<evidence type="ECO:0000313" key="2">
    <source>
        <dbReference type="Proteomes" id="UP000250043"/>
    </source>
</evidence>
<dbReference type="Gene3D" id="3.80.10.10">
    <property type="entry name" value="Ribonuclease Inhibitor"/>
    <property type="match status" value="1"/>
</dbReference>
<reference evidence="1 2" key="1">
    <citation type="submission" date="2016-07" db="EMBL/GenBank/DDBJ databases">
        <title>Draft genome of the white-rot fungus Obba rivulosa 3A-2.</title>
        <authorList>
            <consortium name="DOE Joint Genome Institute"/>
            <person name="Miettinen O."/>
            <person name="Riley R."/>
            <person name="Acob R."/>
            <person name="Barry K."/>
            <person name="Cullen D."/>
            <person name="De Vries R."/>
            <person name="Hainaut M."/>
            <person name="Hatakka A."/>
            <person name="Henrissat B."/>
            <person name="Hilden K."/>
            <person name="Kuo R."/>
            <person name="Labutti K."/>
            <person name="Lipzen A."/>
            <person name="Makela M.R."/>
            <person name="Sandor L."/>
            <person name="Spatafora J.W."/>
            <person name="Grigoriev I.V."/>
            <person name="Hibbett D.S."/>
        </authorList>
    </citation>
    <scope>NUCLEOTIDE SEQUENCE [LARGE SCALE GENOMIC DNA]</scope>
    <source>
        <strain evidence="1 2">3A-2</strain>
    </source>
</reference>
<dbReference type="InterPro" id="IPR032675">
    <property type="entry name" value="LRR_dom_sf"/>
</dbReference>
<name>A0A8E2AME6_9APHY</name>
<accession>A0A8E2AME6</accession>
<organism evidence="1 2">
    <name type="scientific">Obba rivulosa</name>
    <dbReference type="NCBI Taxonomy" id="1052685"/>
    <lineage>
        <taxon>Eukaryota</taxon>
        <taxon>Fungi</taxon>
        <taxon>Dikarya</taxon>
        <taxon>Basidiomycota</taxon>
        <taxon>Agaricomycotina</taxon>
        <taxon>Agaricomycetes</taxon>
        <taxon>Polyporales</taxon>
        <taxon>Gelatoporiaceae</taxon>
        <taxon>Obba</taxon>
    </lineage>
</organism>
<dbReference type="SUPFAM" id="SSF52047">
    <property type="entry name" value="RNI-like"/>
    <property type="match status" value="1"/>
</dbReference>
<keyword evidence="2" id="KW-1185">Reference proteome</keyword>
<dbReference type="OrthoDB" id="2804729at2759"/>
<dbReference type="Proteomes" id="UP000250043">
    <property type="component" value="Unassembled WGS sequence"/>
</dbReference>
<gene>
    <name evidence="1" type="ORF">OBBRIDRAFT_160669</name>
</gene>
<dbReference type="AlphaFoldDB" id="A0A8E2AME6"/>